<keyword evidence="1" id="KW-0472">Membrane</keyword>
<dbReference type="Proteomes" id="UP000436822">
    <property type="component" value="Unassembled WGS sequence"/>
</dbReference>
<feature type="transmembrane region" description="Helical" evidence="1">
    <location>
        <begin position="27"/>
        <end position="44"/>
    </location>
</feature>
<dbReference type="AlphaFoldDB" id="A0A6N6JCX5"/>
<organism evidence="2 3">
    <name type="scientific">Litoreibacter roseus</name>
    <dbReference type="NCBI Taxonomy" id="2601869"/>
    <lineage>
        <taxon>Bacteria</taxon>
        <taxon>Pseudomonadati</taxon>
        <taxon>Pseudomonadota</taxon>
        <taxon>Alphaproteobacteria</taxon>
        <taxon>Rhodobacterales</taxon>
        <taxon>Roseobacteraceae</taxon>
        <taxon>Litoreibacter</taxon>
    </lineage>
</organism>
<sequence>MSDTDSFIEEVTEEVRRDRLFILLKRWGWIGGLAVVLLIGGAAFNEYRKATAQRSAEAFGDALLDGIAAEDQGVSLSEIPTSNPEQQALANLMAGADALASGDTETGRSLLDGVANNSDAPDVYRDLAEFKAALAQSPENPTEERLATFREIADSNSPFRLLAREQVALVLIDAGRREEAMDLLREMLDEAGVTAGLQQRATELIVALGGDLGG</sequence>
<dbReference type="EMBL" id="BLJE01000001">
    <property type="protein sequence ID" value="GFE64005.1"/>
    <property type="molecule type" value="Genomic_DNA"/>
</dbReference>
<dbReference type="OrthoDB" id="7173339at2"/>
<accession>A0A6N6JCX5</accession>
<evidence type="ECO:0000256" key="1">
    <source>
        <dbReference type="SAM" id="Phobius"/>
    </source>
</evidence>
<evidence type="ECO:0000313" key="3">
    <source>
        <dbReference type="Proteomes" id="UP000436822"/>
    </source>
</evidence>
<reference evidence="2 3" key="1">
    <citation type="submission" date="2019-12" db="EMBL/GenBank/DDBJ databases">
        <title>Litoreibacter badius sp. nov., a novel bacteriochlorophyll a-containing bacterium in the genus Litoreibacter.</title>
        <authorList>
            <person name="Kanamuro M."/>
            <person name="Takabe Y."/>
            <person name="Mori K."/>
            <person name="Takaichi S."/>
            <person name="Hanada S."/>
        </authorList>
    </citation>
    <scope>NUCLEOTIDE SEQUENCE [LARGE SCALE GENOMIC DNA]</scope>
    <source>
        <strain evidence="2 3">K6</strain>
    </source>
</reference>
<keyword evidence="1" id="KW-1133">Transmembrane helix</keyword>
<gene>
    <name evidence="2" type="ORF">KIN_10790</name>
</gene>
<protein>
    <recommendedName>
        <fullName evidence="4">Tetratricopeptide repeat-like domain-containing protein</fullName>
    </recommendedName>
</protein>
<name>A0A6N6JCX5_9RHOB</name>
<keyword evidence="1" id="KW-0812">Transmembrane</keyword>
<dbReference type="RefSeq" id="WP_159804882.1">
    <property type="nucleotide sequence ID" value="NZ_BLJE01000001.1"/>
</dbReference>
<keyword evidence="3" id="KW-1185">Reference proteome</keyword>
<evidence type="ECO:0000313" key="2">
    <source>
        <dbReference type="EMBL" id="GFE64005.1"/>
    </source>
</evidence>
<comment type="caution">
    <text evidence="2">The sequence shown here is derived from an EMBL/GenBank/DDBJ whole genome shotgun (WGS) entry which is preliminary data.</text>
</comment>
<evidence type="ECO:0008006" key="4">
    <source>
        <dbReference type="Google" id="ProtNLM"/>
    </source>
</evidence>
<proteinExistence type="predicted"/>